<sequence>EEGGNEEVESQLINKGKYDDSIKDYANQAKIEILNLYIGWWNPRPW</sequence>
<reference evidence="1 2" key="1">
    <citation type="submission" date="2019-03" db="EMBL/GenBank/DDBJ databases">
        <title>Single cell metagenomics reveals metabolic interactions within the superorganism composed of flagellate Streblomastix strix and complex community of Bacteroidetes bacteria on its surface.</title>
        <authorList>
            <person name="Treitli S.C."/>
            <person name="Kolisko M."/>
            <person name="Husnik F."/>
            <person name="Keeling P."/>
            <person name="Hampl V."/>
        </authorList>
    </citation>
    <scope>NUCLEOTIDE SEQUENCE [LARGE SCALE GENOMIC DNA]</scope>
    <source>
        <strain evidence="1">ST1C</strain>
    </source>
</reference>
<protein>
    <submittedName>
        <fullName evidence="1">Uncharacterized protein</fullName>
    </submittedName>
</protein>
<dbReference type="AlphaFoldDB" id="A0A5J4VAX4"/>
<dbReference type="EMBL" id="SNRW01008377">
    <property type="protein sequence ID" value="KAA6379617.1"/>
    <property type="molecule type" value="Genomic_DNA"/>
</dbReference>
<name>A0A5J4VAX4_9EUKA</name>
<evidence type="ECO:0000313" key="1">
    <source>
        <dbReference type="EMBL" id="KAA6379617.1"/>
    </source>
</evidence>
<accession>A0A5J4VAX4</accession>
<dbReference type="Proteomes" id="UP000324800">
    <property type="component" value="Unassembled WGS sequence"/>
</dbReference>
<comment type="caution">
    <text evidence="1">The sequence shown here is derived from an EMBL/GenBank/DDBJ whole genome shotgun (WGS) entry which is preliminary data.</text>
</comment>
<feature type="non-terminal residue" evidence="1">
    <location>
        <position position="1"/>
    </location>
</feature>
<organism evidence="1 2">
    <name type="scientific">Streblomastix strix</name>
    <dbReference type="NCBI Taxonomy" id="222440"/>
    <lineage>
        <taxon>Eukaryota</taxon>
        <taxon>Metamonada</taxon>
        <taxon>Preaxostyla</taxon>
        <taxon>Oxymonadida</taxon>
        <taxon>Streblomastigidae</taxon>
        <taxon>Streblomastix</taxon>
    </lineage>
</organism>
<proteinExistence type="predicted"/>
<evidence type="ECO:0000313" key="2">
    <source>
        <dbReference type="Proteomes" id="UP000324800"/>
    </source>
</evidence>
<gene>
    <name evidence="1" type="ORF">EZS28_024853</name>
</gene>